<dbReference type="AlphaFoldDB" id="A0A402CBF5"/>
<accession>A0A402CBF5</accession>
<name>A0A402CBF5_RHOWR</name>
<dbReference type="EMBL" id="BHYM01000038">
    <property type="protein sequence ID" value="GCE40975.1"/>
    <property type="molecule type" value="Genomic_DNA"/>
</dbReference>
<organism evidence="1 2">
    <name type="scientific">Rhodococcus wratislaviensis</name>
    <name type="common">Tsukamurella wratislaviensis</name>
    <dbReference type="NCBI Taxonomy" id="44752"/>
    <lineage>
        <taxon>Bacteria</taxon>
        <taxon>Bacillati</taxon>
        <taxon>Actinomycetota</taxon>
        <taxon>Actinomycetes</taxon>
        <taxon>Mycobacteriales</taxon>
        <taxon>Nocardiaceae</taxon>
        <taxon>Rhodococcus</taxon>
    </lineage>
</organism>
<keyword evidence="2" id="KW-1185">Reference proteome</keyword>
<reference evidence="1 2" key="1">
    <citation type="submission" date="2018-11" db="EMBL/GenBank/DDBJ databases">
        <title>Microbial catabolism of amino acid.</title>
        <authorList>
            <person name="Hibi M."/>
            <person name="Ogawa J."/>
        </authorList>
    </citation>
    <scope>NUCLEOTIDE SEQUENCE [LARGE SCALE GENOMIC DNA]</scope>
    <source>
        <strain evidence="1 2">C31-06</strain>
    </source>
</reference>
<evidence type="ECO:0000313" key="1">
    <source>
        <dbReference type="EMBL" id="GCE40975.1"/>
    </source>
</evidence>
<sequence>MTTTASSGLTMMRCENGPARGWSWKQTSMSGRIRERLQCTQCTQ</sequence>
<dbReference type="Proteomes" id="UP000287519">
    <property type="component" value="Unassembled WGS sequence"/>
</dbReference>
<protein>
    <submittedName>
        <fullName evidence="1">Uncharacterized protein</fullName>
    </submittedName>
</protein>
<comment type="caution">
    <text evidence="1">The sequence shown here is derived from an EMBL/GenBank/DDBJ whole genome shotgun (WGS) entry which is preliminary data.</text>
</comment>
<evidence type="ECO:0000313" key="2">
    <source>
        <dbReference type="Proteomes" id="UP000287519"/>
    </source>
</evidence>
<proteinExistence type="predicted"/>
<gene>
    <name evidence="1" type="ORF">Rhow_004618</name>
</gene>